<dbReference type="EMBL" id="CP001823">
    <property type="protein sequence ID" value="ACZ37572.1"/>
    <property type="molecule type" value="Genomic_DNA"/>
</dbReference>
<dbReference type="KEGG" id="sti:Sthe_0133"/>
<name>D1C634_SPHTD</name>
<proteinExistence type="predicted"/>
<reference evidence="2" key="1">
    <citation type="submission" date="2009-11" db="EMBL/GenBank/DDBJ databases">
        <title>The complete chromosome 1 of Sphaerobacter thermophilus DSM 20745.</title>
        <authorList>
            <person name="Lucas S."/>
            <person name="Copeland A."/>
            <person name="Lapidus A."/>
            <person name="Glavina del Rio T."/>
            <person name="Dalin E."/>
            <person name="Tice H."/>
            <person name="Bruce D."/>
            <person name="Goodwin L."/>
            <person name="Pitluck S."/>
            <person name="Kyrpides N."/>
            <person name="Mavromatis K."/>
            <person name="Ivanova N."/>
            <person name="Mikhailova N."/>
            <person name="LaButti K.M."/>
            <person name="Clum A."/>
            <person name="Sun H.I."/>
            <person name="Brettin T."/>
            <person name="Detter J.C."/>
            <person name="Han C."/>
            <person name="Larimer F."/>
            <person name="Land M."/>
            <person name="Hauser L."/>
            <person name="Markowitz V."/>
            <person name="Cheng J.F."/>
            <person name="Hugenholtz P."/>
            <person name="Woyke T."/>
            <person name="Wu D."/>
            <person name="Steenblock K."/>
            <person name="Schneider S."/>
            <person name="Pukall R."/>
            <person name="Goeker M."/>
            <person name="Klenk H.P."/>
            <person name="Eisen J.A."/>
        </authorList>
    </citation>
    <scope>NUCLEOTIDE SEQUENCE [LARGE SCALE GENOMIC DNA]</scope>
    <source>
        <strain evidence="2">ATCC 49802 / DSM 20745 / S 6022</strain>
    </source>
</reference>
<dbReference type="Proteomes" id="UP000002027">
    <property type="component" value="Chromosome 1"/>
</dbReference>
<dbReference type="InParanoid" id="D1C634"/>
<dbReference type="AlphaFoldDB" id="D1C634"/>
<sequence length="53" mass="5883">MLIRHRIQLSWNDPANGPSVDAYASLRLRSAGPTTCVTTQRETAWIFVLVVLG</sequence>
<evidence type="ECO:0000313" key="2">
    <source>
        <dbReference type="Proteomes" id="UP000002027"/>
    </source>
</evidence>
<gene>
    <name evidence="1" type="ordered locus">Sthe_0133</name>
</gene>
<reference evidence="1 2" key="2">
    <citation type="journal article" date="2010" name="Stand. Genomic Sci.">
        <title>Complete genome sequence of Desulfohalobium retbaense type strain (HR(100)).</title>
        <authorList>
            <person name="Spring S."/>
            <person name="Nolan M."/>
            <person name="Lapidus A."/>
            <person name="Glavina Del Rio T."/>
            <person name="Copeland A."/>
            <person name="Tice H."/>
            <person name="Cheng J.F."/>
            <person name="Lucas S."/>
            <person name="Land M."/>
            <person name="Chen F."/>
            <person name="Bruce D."/>
            <person name="Goodwin L."/>
            <person name="Pitluck S."/>
            <person name="Ivanova N."/>
            <person name="Mavromatis K."/>
            <person name="Mikhailova N."/>
            <person name="Pati A."/>
            <person name="Chen A."/>
            <person name="Palaniappan K."/>
            <person name="Hauser L."/>
            <person name="Chang Y.J."/>
            <person name="Jeffries C.D."/>
            <person name="Munk C."/>
            <person name="Kiss H."/>
            <person name="Chain P."/>
            <person name="Han C."/>
            <person name="Brettin T."/>
            <person name="Detter J.C."/>
            <person name="Schuler E."/>
            <person name="Goker M."/>
            <person name="Rohde M."/>
            <person name="Bristow J."/>
            <person name="Eisen J.A."/>
            <person name="Markowitz V."/>
            <person name="Hugenholtz P."/>
            <person name="Kyrpides N.C."/>
            <person name="Klenk H.P."/>
        </authorList>
    </citation>
    <scope>NUCLEOTIDE SEQUENCE [LARGE SCALE GENOMIC DNA]</scope>
    <source>
        <strain evidence="2">ATCC 49802 / DSM 20745 / S 6022</strain>
    </source>
</reference>
<dbReference type="HOGENOM" id="CLU_3066352_0_0_0"/>
<keyword evidence="2" id="KW-1185">Reference proteome</keyword>
<accession>D1C634</accession>
<organism evidence="1 2">
    <name type="scientific">Sphaerobacter thermophilus (strain ATCC 49802 / DSM 20745 / KCCM 41009 / NCIMB 13125 / S 6022)</name>
    <dbReference type="NCBI Taxonomy" id="479434"/>
    <lineage>
        <taxon>Bacteria</taxon>
        <taxon>Pseudomonadati</taxon>
        <taxon>Thermomicrobiota</taxon>
        <taxon>Thermomicrobia</taxon>
        <taxon>Sphaerobacterales</taxon>
        <taxon>Sphaerobacterineae</taxon>
        <taxon>Sphaerobacteraceae</taxon>
        <taxon>Sphaerobacter</taxon>
    </lineage>
</organism>
<evidence type="ECO:0000313" key="1">
    <source>
        <dbReference type="EMBL" id="ACZ37572.1"/>
    </source>
</evidence>
<protein>
    <submittedName>
        <fullName evidence="1">Uncharacterized protein</fullName>
    </submittedName>
</protein>